<dbReference type="InterPro" id="IPR051864">
    <property type="entry name" value="NCF2_NOXA1"/>
</dbReference>
<dbReference type="InterPro" id="IPR011990">
    <property type="entry name" value="TPR-like_helical_dom_sf"/>
</dbReference>
<proteinExistence type="predicted"/>
<gene>
    <name evidence="3" type="ORF">PGT21_019327</name>
</gene>
<dbReference type="FunFam" id="1.25.40.10:FF:002749">
    <property type="entry name" value="Uncharacterized protein"/>
    <property type="match status" value="1"/>
</dbReference>
<dbReference type="Pfam" id="PF13181">
    <property type="entry name" value="TPR_8"/>
    <property type="match status" value="1"/>
</dbReference>
<dbReference type="SUPFAM" id="SSF48452">
    <property type="entry name" value="TPR-like"/>
    <property type="match status" value="1"/>
</dbReference>
<sequence>MNYQNHTYRTWMRALKYFDDQDLDRSLYVFEMISRSPKIFFNLGMIQTGLGDYQSAVDCFQAAVTDESASVVEYFQLGAILFSLEEYESAHKNFSIAFLLMGDRSHIDCQEAGLNYCLYSCEILFNRAMCLLHLGKFDEGTETLSDAREKQEYPSQIPCSLEVFSIPALREDGSYGSPRRADYWTVFQVPNGTLYCPVPQASDRMSQSSDYKLENIPSSPTESMPSITGESSSSESHSSSRKSPFKLFKIVKRRSPHLFK</sequence>
<accession>A0A5B0QUI7</accession>
<evidence type="ECO:0000256" key="2">
    <source>
        <dbReference type="SAM" id="MobiDB-lite"/>
    </source>
</evidence>
<dbReference type="SMART" id="SM00028">
    <property type="entry name" value="TPR"/>
    <property type="match status" value="3"/>
</dbReference>
<feature type="compositionally biased region" description="Polar residues" evidence="2">
    <location>
        <begin position="207"/>
        <end position="221"/>
    </location>
</feature>
<dbReference type="PROSITE" id="PS50005">
    <property type="entry name" value="TPR"/>
    <property type="match status" value="1"/>
</dbReference>
<feature type="repeat" description="TPR" evidence="1">
    <location>
        <begin position="37"/>
        <end position="70"/>
    </location>
</feature>
<name>A0A5B0QUI7_PUCGR</name>
<dbReference type="InterPro" id="IPR019734">
    <property type="entry name" value="TPR_rpt"/>
</dbReference>
<organism evidence="3 4">
    <name type="scientific">Puccinia graminis f. sp. tritici</name>
    <dbReference type="NCBI Taxonomy" id="56615"/>
    <lineage>
        <taxon>Eukaryota</taxon>
        <taxon>Fungi</taxon>
        <taxon>Dikarya</taxon>
        <taxon>Basidiomycota</taxon>
        <taxon>Pucciniomycotina</taxon>
        <taxon>Pucciniomycetes</taxon>
        <taxon>Pucciniales</taxon>
        <taxon>Pucciniaceae</taxon>
        <taxon>Puccinia</taxon>
    </lineage>
</organism>
<feature type="region of interest" description="Disordered" evidence="2">
    <location>
        <begin position="207"/>
        <end position="243"/>
    </location>
</feature>
<dbReference type="Proteomes" id="UP000324748">
    <property type="component" value="Unassembled WGS sequence"/>
</dbReference>
<dbReference type="PANTHER" id="PTHR15175">
    <property type="entry name" value="NEUTROPHIL CYTOSOLIC FACTOR 2, NEUTROPHIL NADPH OXIDASE FACTOR 2"/>
    <property type="match status" value="1"/>
</dbReference>
<dbReference type="EMBL" id="VSWC01000003">
    <property type="protein sequence ID" value="KAA1116583.1"/>
    <property type="molecule type" value="Genomic_DNA"/>
</dbReference>
<evidence type="ECO:0000313" key="3">
    <source>
        <dbReference type="EMBL" id="KAA1116583.1"/>
    </source>
</evidence>
<dbReference type="OrthoDB" id="2497747at2759"/>
<evidence type="ECO:0000313" key="4">
    <source>
        <dbReference type="Proteomes" id="UP000324748"/>
    </source>
</evidence>
<comment type="caution">
    <text evidence="3">The sequence shown here is derived from an EMBL/GenBank/DDBJ whole genome shotgun (WGS) entry which is preliminary data.</text>
</comment>
<keyword evidence="1" id="KW-0802">TPR repeat</keyword>
<keyword evidence="4" id="KW-1185">Reference proteome</keyword>
<dbReference type="Gene3D" id="1.25.40.10">
    <property type="entry name" value="Tetratricopeptide repeat domain"/>
    <property type="match status" value="1"/>
</dbReference>
<dbReference type="PANTHER" id="PTHR15175:SF0">
    <property type="entry name" value="SH3 DOMAIN-CONTAINING PROTEIN C23A1.17"/>
    <property type="match status" value="1"/>
</dbReference>
<evidence type="ECO:0000256" key="1">
    <source>
        <dbReference type="PROSITE-ProRule" id="PRU00339"/>
    </source>
</evidence>
<reference evidence="3 4" key="1">
    <citation type="submission" date="2019-05" db="EMBL/GenBank/DDBJ databases">
        <title>Emergence of the Ug99 lineage of the wheat stem rust pathogen through somatic hybridization.</title>
        <authorList>
            <person name="Li F."/>
            <person name="Upadhyaya N.M."/>
            <person name="Sperschneider J."/>
            <person name="Matny O."/>
            <person name="Nguyen-Phuc H."/>
            <person name="Mago R."/>
            <person name="Raley C."/>
            <person name="Miller M.E."/>
            <person name="Silverstein K.A.T."/>
            <person name="Henningsen E."/>
            <person name="Hirsch C.D."/>
            <person name="Visser B."/>
            <person name="Pretorius Z.A."/>
            <person name="Steffenson B.J."/>
            <person name="Schwessinger B."/>
            <person name="Dodds P.N."/>
            <person name="Figueroa M."/>
        </authorList>
    </citation>
    <scope>NUCLEOTIDE SEQUENCE [LARGE SCALE GENOMIC DNA]</scope>
    <source>
        <strain evidence="3">21-0</strain>
    </source>
</reference>
<dbReference type="AlphaFoldDB" id="A0A5B0QUI7"/>
<protein>
    <submittedName>
        <fullName evidence="3">Uncharacterized protein</fullName>
    </submittedName>
</protein>
<feature type="compositionally biased region" description="Low complexity" evidence="2">
    <location>
        <begin position="222"/>
        <end position="237"/>
    </location>
</feature>